<feature type="compositionally biased region" description="Acidic residues" evidence="1">
    <location>
        <begin position="464"/>
        <end position="478"/>
    </location>
</feature>
<proteinExistence type="predicted"/>
<feature type="region of interest" description="Disordered" evidence="1">
    <location>
        <begin position="464"/>
        <end position="502"/>
    </location>
</feature>
<dbReference type="Proteomes" id="UP000326924">
    <property type="component" value="Unassembled WGS sequence"/>
</dbReference>
<evidence type="ECO:0000313" key="3">
    <source>
        <dbReference type="Proteomes" id="UP000326924"/>
    </source>
</evidence>
<protein>
    <submittedName>
        <fullName evidence="2">Uncharacterized protein</fullName>
    </submittedName>
</protein>
<comment type="caution">
    <text evidence="2">The sequence shown here is derived from an EMBL/GenBank/DDBJ whole genome shotgun (WGS) entry which is preliminary data.</text>
</comment>
<evidence type="ECO:0000256" key="1">
    <source>
        <dbReference type="SAM" id="MobiDB-lite"/>
    </source>
</evidence>
<dbReference type="OrthoDB" id="5421422at2759"/>
<evidence type="ECO:0000313" key="2">
    <source>
        <dbReference type="EMBL" id="KAA8914502.1"/>
    </source>
</evidence>
<dbReference type="AlphaFoldDB" id="A0A5J5FAA4"/>
<reference evidence="2 3" key="1">
    <citation type="submission" date="2019-09" db="EMBL/GenBank/DDBJ databases">
        <title>Draft genome of the ectomycorrhizal ascomycete Sphaerosporella brunnea.</title>
        <authorList>
            <consortium name="DOE Joint Genome Institute"/>
            <person name="Benucci G.M."/>
            <person name="Marozzi G."/>
            <person name="Antonielli L."/>
            <person name="Sanchez S."/>
            <person name="Marco P."/>
            <person name="Wang X."/>
            <person name="Falini L.B."/>
            <person name="Barry K."/>
            <person name="Haridas S."/>
            <person name="Lipzen A."/>
            <person name="Labutti K."/>
            <person name="Grigoriev I.V."/>
            <person name="Murat C."/>
            <person name="Martin F."/>
            <person name="Albertini E."/>
            <person name="Donnini D."/>
            <person name="Bonito G."/>
        </authorList>
    </citation>
    <scope>NUCLEOTIDE SEQUENCE [LARGE SCALE GENOMIC DNA]</scope>
    <source>
        <strain evidence="2 3">Sb_GMNB300</strain>
    </source>
</reference>
<name>A0A5J5FAA4_9PEZI</name>
<sequence>MHPPTPKRTPSPSHEDDDSSSAHQHKRQRTDDGSSASLPRNRSPAPLTPPRSLQTSPVPDSPAPLKSGANFDCLPQEIKQKIILNFVDSILPHLSRIGDYRWVGPDPRVLNGNLRQLLNRRRILTLYSTVSRFWYTCLQHLLLQGPRVVVSAGELSKWAGNEHQIPGKVVLRSACNHESNYNAWQLECRPRDAWQPQREKIKRFAAAEVTEIICWMTSLPWRNDNSEALQRWPRWYLLDCMRYDLEDMKVKKLAVIAGHQATLADTLNSTIPNSSRITHLHFEVHHPACLVRPSDDKFENIYRHCPDSRHLCPRLFMHRDTLESLTLRNVAVCASLEPSAFPKLKNLRLFWVNNWPGLCRDHYNDPMTPYYSNSARFEVDAFRWEMAKLLYIKPQARVLACVAYDILAQNGEWISEHRLLVDSSSSTYQEQQESTYWDWLTAGSLLSIPVDDEEDFSEYEHDWVDDEEEEEEVPEEQENGTVRATPRVVAGSERKIAPAPPRIVTPAYRPMKIR</sequence>
<keyword evidence="3" id="KW-1185">Reference proteome</keyword>
<dbReference type="EMBL" id="VXIS01000005">
    <property type="protein sequence ID" value="KAA8914502.1"/>
    <property type="molecule type" value="Genomic_DNA"/>
</dbReference>
<organism evidence="2 3">
    <name type="scientific">Sphaerosporella brunnea</name>
    <dbReference type="NCBI Taxonomy" id="1250544"/>
    <lineage>
        <taxon>Eukaryota</taxon>
        <taxon>Fungi</taxon>
        <taxon>Dikarya</taxon>
        <taxon>Ascomycota</taxon>
        <taxon>Pezizomycotina</taxon>
        <taxon>Pezizomycetes</taxon>
        <taxon>Pezizales</taxon>
        <taxon>Pyronemataceae</taxon>
        <taxon>Sphaerosporella</taxon>
    </lineage>
</organism>
<accession>A0A5J5FAA4</accession>
<feature type="region of interest" description="Disordered" evidence="1">
    <location>
        <begin position="1"/>
        <end position="68"/>
    </location>
</feature>
<dbReference type="InParanoid" id="A0A5J5FAA4"/>
<gene>
    <name evidence="2" type="ORF">FN846DRAFT_885901</name>
</gene>